<protein>
    <submittedName>
        <fullName evidence="3">Anti-sigma factor</fullName>
    </submittedName>
</protein>
<dbReference type="Pfam" id="PF12973">
    <property type="entry name" value="Cupin_7"/>
    <property type="match status" value="1"/>
</dbReference>
<sequence>MMPTQTIKYHPGADRLTAFSAGALPLSQALCISAHLQYCQQCRRHLTTLNQVGSQLFSDLPPMEVSDKLKNRILAQLDEPSQTKGLEQSGDSVSPDSSQQPADPHKKAAGNLPRCLNTLIPDGLKALPWKHLSPSISAAKLCNDVNGSKVEVIKIKPGGQVAAHNHTGEEITLVLEGSFSDSAGVYNRGDIIFRNKDDKHHRPIASQDAECVCLTSVEAPIQFTGFFARLFNPFIRRSHYSS</sequence>
<dbReference type="Gene3D" id="1.10.10.1320">
    <property type="entry name" value="Anti-sigma factor, zinc-finger domain"/>
    <property type="match status" value="1"/>
</dbReference>
<evidence type="ECO:0000259" key="2">
    <source>
        <dbReference type="Pfam" id="PF12973"/>
    </source>
</evidence>
<name>A0A9E5JTY1_9GAMM</name>
<evidence type="ECO:0000313" key="3">
    <source>
        <dbReference type="EMBL" id="NHO64500.1"/>
    </source>
</evidence>
<dbReference type="InterPro" id="IPR041916">
    <property type="entry name" value="Anti_sigma_zinc_sf"/>
</dbReference>
<dbReference type="NCBIfam" id="TIGR02451">
    <property type="entry name" value="anti_sig_ChrR"/>
    <property type="match status" value="1"/>
</dbReference>
<dbReference type="InterPro" id="IPR012807">
    <property type="entry name" value="Anti-sigma_ChrR"/>
</dbReference>
<gene>
    <name evidence="3" type="ORF">G8770_02935</name>
</gene>
<dbReference type="RefSeq" id="WP_167181604.1">
    <property type="nucleotide sequence ID" value="NZ_JAAONZ010000002.1"/>
</dbReference>
<evidence type="ECO:0000313" key="4">
    <source>
        <dbReference type="Proteomes" id="UP000787472"/>
    </source>
</evidence>
<dbReference type="InterPro" id="IPR025979">
    <property type="entry name" value="ChrR-like_cupin_dom"/>
</dbReference>
<keyword evidence="4" id="KW-1185">Reference proteome</keyword>
<feature type="domain" description="ChrR-like cupin" evidence="2">
    <location>
        <begin position="125"/>
        <end position="216"/>
    </location>
</feature>
<feature type="region of interest" description="Disordered" evidence="1">
    <location>
        <begin position="78"/>
        <end position="113"/>
    </location>
</feature>
<feature type="compositionally biased region" description="Polar residues" evidence="1">
    <location>
        <begin position="79"/>
        <end position="101"/>
    </location>
</feature>
<dbReference type="InterPro" id="IPR014710">
    <property type="entry name" value="RmlC-like_jellyroll"/>
</dbReference>
<dbReference type="SUPFAM" id="SSF51182">
    <property type="entry name" value="RmlC-like cupins"/>
    <property type="match status" value="1"/>
</dbReference>
<dbReference type="EMBL" id="JAAONZ010000002">
    <property type="protein sequence ID" value="NHO64500.1"/>
    <property type="molecule type" value="Genomic_DNA"/>
</dbReference>
<reference evidence="3" key="1">
    <citation type="submission" date="2020-03" db="EMBL/GenBank/DDBJ databases">
        <authorList>
            <person name="Guo F."/>
        </authorList>
    </citation>
    <scope>NUCLEOTIDE SEQUENCE</scope>
    <source>
        <strain evidence="3">JCM 30134</strain>
    </source>
</reference>
<dbReference type="AlphaFoldDB" id="A0A9E5JTY1"/>
<dbReference type="CDD" id="cd20301">
    <property type="entry name" value="cupin_ChrR"/>
    <property type="match status" value="1"/>
</dbReference>
<dbReference type="Gene3D" id="2.60.120.10">
    <property type="entry name" value="Jelly Rolls"/>
    <property type="match status" value="1"/>
</dbReference>
<comment type="caution">
    <text evidence="3">The sequence shown here is derived from an EMBL/GenBank/DDBJ whole genome shotgun (WGS) entry which is preliminary data.</text>
</comment>
<organism evidence="3 4">
    <name type="scientific">Pseudomaricurvus hydrocarbonicus</name>
    <dbReference type="NCBI Taxonomy" id="1470433"/>
    <lineage>
        <taxon>Bacteria</taxon>
        <taxon>Pseudomonadati</taxon>
        <taxon>Pseudomonadota</taxon>
        <taxon>Gammaproteobacteria</taxon>
        <taxon>Cellvibrionales</taxon>
        <taxon>Cellvibrionaceae</taxon>
        <taxon>Pseudomaricurvus</taxon>
    </lineage>
</organism>
<proteinExistence type="predicted"/>
<dbReference type="Proteomes" id="UP000787472">
    <property type="component" value="Unassembled WGS sequence"/>
</dbReference>
<accession>A0A9E5JTY1</accession>
<dbReference type="InterPro" id="IPR011051">
    <property type="entry name" value="RmlC_Cupin_sf"/>
</dbReference>
<evidence type="ECO:0000256" key="1">
    <source>
        <dbReference type="SAM" id="MobiDB-lite"/>
    </source>
</evidence>